<sequence length="269" mass="28215">MVERRDKNAGMAGMGRWAMAAGGLAMIAATLAPVAAQAQIRDPDAMPYGSGQGGAPAGGDYRTLTPPPEPQAPAGYDGSQLPPPPPGYAPSDQDQAQRAMDLQYAREAQRWARDNCVKSKGDTAAGALVGGILGAIVGGGLAGRGDRGGGMAAGAVIGAVGGAAVASSSGRETSPGCPPGYVTRRDAPEYAYEPAGYYYAAPSWYRPWVFVDGYWSYRPYPYHAYYYRTWRGPAYGGPVYEGPRGGYYAPPPPPRPAPYYGGGYRGHRH</sequence>
<gene>
    <name evidence="3" type="ORF">GTZ99_12945</name>
</gene>
<feature type="chain" id="PRO_5045106278" description="17 kDa surface antigen" evidence="2">
    <location>
        <begin position="39"/>
        <end position="269"/>
    </location>
</feature>
<dbReference type="EMBL" id="JAAAPO010000005">
    <property type="protein sequence ID" value="NBC37456.1"/>
    <property type="molecule type" value="Genomic_DNA"/>
</dbReference>
<protein>
    <recommendedName>
        <fullName evidence="5">17 kDa surface antigen</fullName>
    </recommendedName>
</protein>
<reference evidence="4" key="1">
    <citation type="submission" date="2020-01" db="EMBL/GenBank/DDBJ databases">
        <title>Sphingomonas sp. strain CSW-10.</title>
        <authorList>
            <person name="Chen W.-M."/>
        </authorList>
    </citation>
    <scope>NUCLEOTIDE SEQUENCE [LARGE SCALE GENOMIC DNA]</scope>
    <source>
        <strain evidence="4">FSY-8</strain>
    </source>
</reference>
<dbReference type="RefSeq" id="WP_161719539.1">
    <property type="nucleotide sequence ID" value="NZ_JAAAPO010000005.1"/>
</dbReference>
<proteinExistence type="predicted"/>
<feature type="region of interest" description="Disordered" evidence="1">
    <location>
        <begin position="43"/>
        <end position="97"/>
    </location>
</feature>
<comment type="caution">
    <text evidence="3">The sequence shown here is derived from an EMBL/GenBank/DDBJ whole genome shotgun (WGS) entry which is preliminary data.</text>
</comment>
<name>A0ABW9XG12_9SPHN</name>
<evidence type="ECO:0000313" key="4">
    <source>
        <dbReference type="Proteomes" id="UP000753724"/>
    </source>
</evidence>
<evidence type="ECO:0000256" key="1">
    <source>
        <dbReference type="SAM" id="MobiDB-lite"/>
    </source>
</evidence>
<evidence type="ECO:0008006" key="5">
    <source>
        <dbReference type="Google" id="ProtNLM"/>
    </source>
</evidence>
<accession>A0ABW9XG12</accession>
<evidence type="ECO:0000313" key="3">
    <source>
        <dbReference type="EMBL" id="NBC37456.1"/>
    </source>
</evidence>
<evidence type="ECO:0000256" key="2">
    <source>
        <dbReference type="SAM" id="SignalP"/>
    </source>
</evidence>
<dbReference type="Proteomes" id="UP000753724">
    <property type="component" value="Unassembled WGS sequence"/>
</dbReference>
<organism evidence="3 4">
    <name type="scientific">Novosphingobium ovatum</name>
    <dbReference type="NCBI Taxonomy" id="1908523"/>
    <lineage>
        <taxon>Bacteria</taxon>
        <taxon>Pseudomonadati</taxon>
        <taxon>Pseudomonadota</taxon>
        <taxon>Alphaproteobacteria</taxon>
        <taxon>Sphingomonadales</taxon>
        <taxon>Sphingomonadaceae</taxon>
        <taxon>Novosphingobium</taxon>
    </lineage>
</organism>
<keyword evidence="2" id="KW-0732">Signal</keyword>
<keyword evidence="4" id="KW-1185">Reference proteome</keyword>
<feature type="signal peptide" evidence="2">
    <location>
        <begin position="1"/>
        <end position="38"/>
    </location>
</feature>